<gene>
    <name evidence="5" type="ORF">PL2TA16_02607</name>
</gene>
<feature type="domain" description="Carrier" evidence="4">
    <location>
        <begin position="6"/>
        <end position="80"/>
    </location>
</feature>
<dbReference type="AlphaFoldDB" id="V4JG64"/>
<dbReference type="EMBL" id="AUSV01000027">
    <property type="protein sequence ID" value="ESP93967.1"/>
    <property type="molecule type" value="Genomic_DNA"/>
</dbReference>
<dbReference type="Proteomes" id="UP000017820">
    <property type="component" value="Unassembled WGS sequence"/>
</dbReference>
<dbReference type="GO" id="GO:0005737">
    <property type="term" value="C:cytoplasm"/>
    <property type="evidence" value="ECO:0007669"/>
    <property type="project" value="TreeGrafter"/>
</dbReference>
<dbReference type="InterPro" id="IPR009081">
    <property type="entry name" value="PP-bd_ACP"/>
</dbReference>
<keyword evidence="3" id="KW-0597">Phosphoprotein</keyword>
<evidence type="ECO:0000259" key="4">
    <source>
        <dbReference type="PROSITE" id="PS50075"/>
    </source>
</evidence>
<dbReference type="PROSITE" id="PS50075">
    <property type="entry name" value="CARRIER"/>
    <property type="match status" value="1"/>
</dbReference>
<evidence type="ECO:0000256" key="2">
    <source>
        <dbReference type="ARBA" id="ARBA00022450"/>
    </source>
</evidence>
<dbReference type="PANTHER" id="PTHR45527">
    <property type="entry name" value="NONRIBOSOMAL PEPTIDE SYNTHETASE"/>
    <property type="match status" value="1"/>
</dbReference>
<dbReference type="InterPro" id="IPR029058">
    <property type="entry name" value="AB_hydrolase_fold"/>
</dbReference>
<keyword evidence="2" id="KW-0596">Phosphopantetheine</keyword>
<comment type="caution">
    <text evidence="5">The sequence shown here is derived from an EMBL/GenBank/DDBJ whole genome shotgun (WGS) entry which is preliminary data.</text>
</comment>
<dbReference type="GO" id="GO:0031177">
    <property type="term" value="F:phosphopantetheine binding"/>
    <property type="evidence" value="ECO:0007669"/>
    <property type="project" value="InterPro"/>
</dbReference>
<name>V4JG64_PSEL2</name>
<dbReference type="PANTHER" id="PTHR45527:SF1">
    <property type="entry name" value="FATTY ACID SYNTHASE"/>
    <property type="match status" value="1"/>
</dbReference>
<sequence length="122" mass="13491">QTAYQAPQGEREELLCQTWQQVLGHSPIGRDDNFFALGGDSILSLQIVAAMRQHGFTLSPKQVFEAPTIAQLAIELSELSDEDKIPQVVSGATPLLPIQQAYFARQPSNVNHWNQAIRLTPP</sequence>
<evidence type="ECO:0000256" key="1">
    <source>
        <dbReference type="ARBA" id="ARBA00001957"/>
    </source>
</evidence>
<dbReference type="Gene3D" id="3.40.50.1820">
    <property type="entry name" value="alpha/beta hydrolase"/>
    <property type="match status" value="1"/>
</dbReference>
<feature type="non-terminal residue" evidence="5">
    <location>
        <position position="1"/>
    </location>
</feature>
<protein>
    <submittedName>
        <fullName evidence="5">Phosphopantetheine attachment site</fullName>
    </submittedName>
</protein>
<dbReference type="Pfam" id="PF00550">
    <property type="entry name" value="PP-binding"/>
    <property type="match status" value="1"/>
</dbReference>
<dbReference type="RefSeq" id="WP_023398590.1">
    <property type="nucleotide sequence ID" value="NZ_AUSV01000027.1"/>
</dbReference>
<evidence type="ECO:0000256" key="3">
    <source>
        <dbReference type="ARBA" id="ARBA00022553"/>
    </source>
</evidence>
<evidence type="ECO:0000313" key="6">
    <source>
        <dbReference type="Proteomes" id="UP000017820"/>
    </source>
</evidence>
<proteinExistence type="predicted"/>
<dbReference type="GO" id="GO:0043041">
    <property type="term" value="P:amino acid activation for nonribosomal peptide biosynthetic process"/>
    <property type="evidence" value="ECO:0007669"/>
    <property type="project" value="TreeGrafter"/>
</dbReference>
<evidence type="ECO:0000313" key="5">
    <source>
        <dbReference type="EMBL" id="ESP93967.1"/>
    </source>
</evidence>
<dbReference type="InterPro" id="IPR020806">
    <property type="entry name" value="PKS_PP-bd"/>
</dbReference>
<dbReference type="SUPFAM" id="SSF47336">
    <property type="entry name" value="ACP-like"/>
    <property type="match status" value="1"/>
</dbReference>
<dbReference type="SMART" id="SM00823">
    <property type="entry name" value="PKS_PP"/>
    <property type="match status" value="1"/>
</dbReference>
<comment type="cofactor">
    <cofactor evidence="1">
        <name>pantetheine 4'-phosphate</name>
        <dbReference type="ChEBI" id="CHEBI:47942"/>
    </cofactor>
</comment>
<dbReference type="InterPro" id="IPR036736">
    <property type="entry name" value="ACP-like_sf"/>
</dbReference>
<feature type="non-terminal residue" evidence="5">
    <location>
        <position position="122"/>
    </location>
</feature>
<dbReference type="FunFam" id="1.10.1200.10:FF:000005">
    <property type="entry name" value="Nonribosomal peptide synthetase 1"/>
    <property type="match status" value="1"/>
</dbReference>
<accession>V4JG64</accession>
<dbReference type="PROSITE" id="PS00012">
    <property type="entry name" value="PHOSPHOPANTETHEINE"/>
    <property type="match status" value="1"/>
</dbReference>
<dbReference type="InterPro" id="IPR006162">
    <property type="entry name" value="Ppantetheine_attach_site"/>
</dbReference>
<organism evidence="5 6">
    <name type="scientific">Pseudoalteromonas luteoviolacea (strain 2ta16)</name>
    <dbReference type="NCBI Taxonomy" id="1353533"/>
    <lineage>
        <taxon>Bacteria</taxon>
        <taxon>Pseudomonadati</taxon>
        <taxon>Pseudomonadota</taxon>
        <taxon>Gammaproteobacteria</taxon>
        <taxon>Alteromonadales</taxon>
        <taxon>Pseudoalteromonadaceae</taxon>
        <taxon>Pseudoalteromonas</taxon>
    </lineage>
</organism>
<reference evidence="5 6" key="1">
    <citation type="submission" date="2013-07" db="EMBL/GenBank/DDBJ databases">
        <title>Draft genome sequence of Pseudoalteromonas luteoviolacea 2ta16.</title>
        <authorList>
            <person name="Allen E.E."/>
            <person name="Azam F."/>
            <person name="Podell S."/>
        </authorList>
    </citation>
    <scope>NUCLEOTIDE SEQUENCE [LARGE SCALE GENOMIC DNA]</scope>
    <source>
        <strain evidence="5 6">2ta16</strain>
    </source>
</reference>
<dbReference type="GO" id="GO:0044550">
    <property type="term" value="P:secondary metabolite biosynthetic process"/>
    <property type="evidence" value="ECO:0007669"/>
    <property type="project" value="TreeGrafter"/>
</dbReference>